<proteinExistence type="predicted"/>
<feature type="transmembrane region" description="Helical" evidence="1">
    <location>
        <begin position="41"/>
        <end position="61"/>
    </location>
</feature>
<reference evidence="3" key="1">
    <citation type="journal article" date="2013" name="Proc. Natl. Acad. Sci. U.S.A.">
        <title>Improving the coverage of the cyanobacterial phylum using diversity-driven genome sequencing.</title>
        <authorList>
            <person name="Shih P.M."/>
            <person name="Wu D."/>
            <person name="Latifi A."/>
            <person name="Axen S.D."/>
            <person name="Fewer D.P."/>
            <person name="Talla E."/>
            <person name="Calteau A."/>
            <person name="Cai F."/>
            <person name="Tandeau de Marsac N."/>
            <person name="Rippka R."/>
            <person name="Herdman M."/>
            <person name="Sivonen K."/>
            <person name="Coursin T."/>
            <person name="Laurent T."/>
            <person name="Goodwin L."/>
            <person name="Nolan M."/>
            <person name="Davenport K.W."/>
            <person name="Han C.S."/>
            <person name="Rubin E.M."/>
            <person name="Eisen J.A."/>
            <person name="Woyke T."/>
            <person name="Gugger M."/>
            <person name="Kerfeld C.A."/>
        </authorList>
    </citation>
    <scope>NUCLEOTIDE SEQUENCE [LARGE SCALE GENOMIC DNA]</scope>
    <source>
        <strain evidence="3">ATCC 29140 / PCC 7202</strain>
    </source>
</reference>
<keyword evidence="1" id="KW-0472">Membrane</keyword>
<accession>K9YLR8</accession>
<sequence length="104" mass="11788">MEHHHDKQTIYLSNRSIWSNIALCFILSPAAGYIHTRRWGALARVFLVLVSFFVITTPSSMTNREAFERGQKYSLLASFIATIDNSIAIQNAKDKLKNNDSSDI</sequence>
<dbReference type="EMBL" id="CP003940">
    <property type="protein sequence ID" value="AFZ47048.1"/>
    <property type="molecule type" value="Genomic_DNA"/>
</dbReference>
<organism evidence="2 3">
    <name type="scientific">Cyanobacterium stanieri (strain ATCC 29140 / PCC 7202)</name>
    <dbReference type="NCBI Taxonomy" id="292563"/>
    <lineage>
        <taxon>Bacteria</taxon>
        <taxon>Bacillati</taxon>
        <taxon>Cyanobacteriota</taxon>
        <taxon>Cyanophyceae</taxon>
        <taxon>Oscillatoriophycideae</taxon>
        <taxon>Chroococcales</taxon>
        <taxon>Geminocystaceae</taxon>
        <taxon>Cyanobacterium</taxon>
    </lineage>
</organism>
<evidence type="ECO:0000256" key="1">
    <source>
        <dbReference type="SAM" id="Phobius"/>
    </source>
</evidence>
<keyword evidence="1" id="KW-0812">Transmembrane</keyword>
<dbReference type="AlphaFoldDB" id="K9YLR8"/>
<name>K9YLR8_CYASC</name>
<dbReference type="STRING" id="292563.Cyast_1079"/>
<protein>
    <submittedName>
        <fullName evidence="2">Uncharacterized protein</fullName>
    </submittedName>
</protein>
<dbReference type="KEGG" id="csn:Cyast_1079"/>
<feature type="transmembrane region" description="Helical" evidence="1">
    <location>
        <begin position="17"/>
        <end position="34"/>
    </location>
</feature>
<keyword evidence="1" id="KW-1133">Transmembrane helix</keyword>
<dbReference type="Proteomes" id="UP000010483">
    <property type="component" value="Chromosome"/>
</dbReference>
<gene>
    <name evidence="2" type="ordered locus">Cyast_1079</name>
</gene>
<evidence type="ECO:0000313" key="3">
    <source>
        <dbReference type="Proteomes" id="UP000010483"/>
    </source>
</evidence>
<dbReference type="HOGENOM" id="CLU_2245484_0_0_3"/>
<dbReference type="BioCyc" id="CSTA292563:G1353-1089-MONOMER"/>
<evidence type="ECO:0000313" key="2">
    <source>
        <dbReference type="EMBL" id="AFZ47048.1"/>
    </source>
</evidence>
<keyword evidence="3" id="KW-1185">Reference proteome</keyword>